<organism evidence="2 3">
    <name type="scientific">Chryseobacterium defluvii</name>
    <dbReference type="NCBI Taxonomy" id="160396"/>
    <lineage>
        <taxon>Bacteria</taxon>
        <taxon>Pseudomonadati</taxon>
        <taxon>Bacteroidota</taxon>
        <taxon>Flavobacteriia</taxon>
        <taxon>Flavobacteriales</taxon>
        <taxon>Weeksellaceae</taxon>
        <taxon>Chryseobacterium group</taxon>
        <taxon>Chryseobacterium</taxon>
    </lineage>
</organism>
<keyword evidence="3" id="KW-1185">Reference proteome</keyword>
<reference evidence="2 3" key="1">
    <citation type="submission" date="2020-08" db="EMBL/GenBank/DDBJ databases">
        <title>Functional genomics of gut bacteria from endangered species of beetles.</title>
        <authorList>
            <person name="Carlos-Shanley C."/>
        </authorList>
    </citation>
    <scope>NUCLEOTIDE SEQUENCE [LARGE SCALE GENOMIC DNA]</scope>
    <source>
        <strain evidence="2 3">S00151</strain>
    </source>
</reference>
<name>A0A840K9L5_9FLAO</name>
<dbReference type="EMBL" id="JACHLE010000001">
    <property type="protein sequence ID" value="MBB4805916.1"/>
    <property type="molecule type" value="Genomic_DNA"/>
</dbReference>
<keyword evidence="1" id="KW-0732">Signal</keyword>
<proteinExistence type="predicted"/>
<evidence type="ECO:0000313" key="2">
    <source>
        <dbReference type="EMBL" id="MBB4805916.1"/>
    </source>
</evidence>
<accession>A0A840K9L5</accession>
<dbReference type="Proteomes" id="UP000592180">
    <property type="component" value="Unassembled WGS sequence"/>
</dbReference>
<feature type="signal peptide" evidence="1">
    <location>
        <begin position="1"/>
        <end position="17"/>
    </location>
</feature>
<evidence type="ECO:0000313" key="3">
    <source>
        <dbReference type="Proteomes" id="UP000592180"/>
    </source>
</evidence>
<evidence type="ECO:0000256" key="1">
    <source>
        <dbReference type="SAM" id="SignalP"/>
    </source>
</evidence>
<dbReference type="AlphaFoldDB" id="A0A840K9L5"/>
<feature type="chain" id="PRO_5032753440" description="C1q domain-containing protein" evidence="1">
    <location>
        <begin position="18"/>
        <end position="217"/>
    </location>
</feature>
<dbReference type="RefSeq" id="WP_184185888.1">
    <property type="nucleotide sequence ID" value="NZ_JACHLE010000001.1"/>
</dbReference>
<comment type="caution">
    <text evidence="2">The sequence shown here is derived from an EMBL/GenBank/DDBJ whole genome shotgun (WGS) entry which is preliminary data.</text>
</comment>
<evidence type="ECO:0008006" key="4">
    <source>
        <dbReference type="Google" id="ProtNLM"/>
    </source>
</evidence>
<gene>
    <name evidence="2" type="ORF">HNP38_001188</name>
</gene>
<sequence>MKALFLGFILCSVNFLAQVGINSSSPTHMLHVKGNGTLSPFRVEGLQSNQSNLNELVSTSTGVVKKQDLNSISAVRVTGTLNMPVNNIIYATNATSAPVEEYDNLNEFSGNVFTASQAGLYMAVLTITYPQRSSGSDAGDGYLAYAIINDSGAGGGEFMNKKIYNPESSLVAASQYITAKYLVKMNAGQILNFETLVYGSTNNVNGVTYKINIVRMD</sequence>
<protein>
    <recommendedName>
        <fullName evidence="4">C1q domain-containing protein</fullName>
    </recommendedName>
</protein>